<dbReference type="Gene3D" id="1.10.530.10">
    <property type="match status" value="1"/>
</dbReference>
<dbReference type="PROSITE" id="PS00922">
    <property type="entry name" value="TRANSGLYCOSYLASE"/>
    <property type="match status" value="1"/>
</dbReference>
<dbReference type="InterPro" id="IPR008258">
    <property type="entry name" value="Transglycosylase_SLT_dom_1"/>
</dbReference>
<organism evidence="3 4">
    <name type="scientific">Gordoniibacillus kamchatkensis</name>
    <dbReference type="NCBI Taxonomy" id="1590651"/>
    <lineage>
        <taxon>Bacteria</taxon>
        <taxon>Bacillati</taxon>
        <taxon>Bacillota</taxon>
        <taxon>Bacilli</taxon>
        <taxon>Bacillales</taxon>
        <taxon>Paenibacillaceae</taxon>
        <taxon>Gordoniibacillus</taxon>
    </lineage>
</organism>
<proteinExistence type="inferred from homology"/>
<dbReference type="RefSeq" id="WP_041046365.1">
    <property type="nucleotide sequence ID" value="NZ_JXAK01000006.1"/>
</dbReference>
<keyword evidence="4" id="KW-1185">Reference proteome</keyword>
<dbReference type="InterPro" id="IPR023346">
    <property type="entry name" value="Lysozyme-like_dom_sf"/>
</dbReference>
<comment type="caution">
    <text evidence="3">The sequence shown here is derived from an EMBL/GenBank/DDBJ whole genome shotgun (WGS) entry which is preliminary data.</text>
</comment>
<sequence>MNIDSSTIKQLLQLQLLNQMDLITSGSGSDGGTNDDSLDFAGMLQSLLSGAGANGAGFAGTGSNAGSALSALAAMGRAGMIGPSVISGMSGELRLSGLAASPYAAYAAAGAAKPAIGRGRAGFGGDTAAGNASGYDRLIAQASAAFGVEPSLVKAVIHQESSFNPNAVSSAGAKGLMQLMDDTGEGLGVTDPFDPQQNVVAGTQFLSYLLRKYKGNESVALAAYNAGPGRIDKLGIRTDAELNEKLHLLPQETQQYVRRVLGLKDQYAAAN</sequence>
<comment type="similarity">
    <text evidence="1">Belongs to the transglycosylase Slt family.</text>
</comment>
<gene>
    <name evidence="3" type="ORF">SD70_04935</name>
</gene>
<dbReference type="CDD" id="cd16896">
    <property type="entry name" value="LT_Slt70-like"/>
    <property type="match status" value="1"/>
</dbReference>
<dbReference type="PANTHER" id="PTHR37423:SF2">
    <property type="entry name" value="MEMBRANE-BOUND LYTIC MUREIN TRANSGLYCOSYLASE C"/>
    <property type="match status" value="1"/>
</dbReference>
<feature type="domain" description="Transglycosylase SLT" evidence="2">
    <location>
        <begin position="138"/>
        <end position="235"/>
    </location>
</feature>
<dbReference type="Pfam" id="PF01464">
    <property type="entry name" value="SLT"/>
    <property type="match status" value="1"/>
</dbReference>
<accession>A0ABR5ALF8</accession>
<dbReference type="SUPFAM" id="SSF53955">
    <property type="entry name" value="Lysozyme-like"/>
    <property type="match status" value="1"/>
</dbReference>
<dbReference type="InterPro" id="IPR000189">
    <property type="entry name" value="Transglyc_AS"/>
</dbReference>
<evidence type="ECO:0000313" key="4">
    <source>
        <dbReference type="Proteomes" id="UP000031967"/>
    </source>
</evidence>
<dbReference type="EMBL" id="JXAK01000006">
    <property type="protein sequence ID" value="KIL41795.1"/>
    <property type="molecule type" value="Genomic_DNA"/>
</dbReference>
<dbReference type="PANTHER" id="PTHR37423">
    <property type="entry name" value="SOLUBLE LYTIC MUREIN TRANSGLYCOSYLASE-RELATED"/>
    <property type="match status" value="1"/>
</dbReference>
<name>A0ABR5ALF8_9BACL</name>
<evidence type="ECO:0000259" key="2">
    <source>
        <dbReference type="Pfam" id="PF01464"/>
    </source>
</evidence>
<evidence type="ECO:0000256" key="1">
    <source>
        <dbReference type="ARBA" id="ARBA00007734"/>
    </source>
</evidence>
<evidence type="ECO:0000313" key="3">
    <source>
        <dbReference type="EMBL" id="KIL41795.1"/>
    </source>
</evidence>
<dbReference type="Proteomes" id="UP000031967">
    <property type="component" value="Unassembled WGS sequence"/>
</dbReference>
<protein>
    <recommendedName>
        <fullName evidence="2">Transglycosylase SLT domain-containing protein</fullName>
    </recommendedName>
</protein>
<reference evidence="3 4" key="1">
    <citation type="submission" date="2014-12" db="EMBL/GenBank/DDBJ databases">
        <title>Draft genome sequence of Paenibacillus kamchatkensis strain B-2647.</title>
        <authorList>
            <person name="Karlyshev A.V."/>
            <person name="Kudryashova E.B."/>
        </authorList>
    </citation>
    <scope>NUCLEOTIDE SEQUENCE [LARGE SCALE GENOMIC DNA]</scope>
    <source>
        <strain evidence="3 4">VKM B-2647</strain>
    </source>
</reference>